<gene>
    <name evidence="2" type="ORF">AAE021_07570</name>
</gene>
<protein>
    <submittedName>
        <fullName evidence="2">GNAT family N-acetyltransferase</fullName>
    </submittedName>
</protein>
<proteinExistence type="predicted"/>
<evidence type="ECO:0000313" key="3">
    <source>
        <dbReference type="Proteomes" id="UP001448858"/>
    </source>
</evidence>
<organism evidence="2 3">
    <name type="scientific">Arthrobacter citreus</name>
    <dbReference type="NCBI Taxonomy" id="1670"/>
    <lineage>
        <taxon>Bacteria</taxon>
        <taxon>Bacillati</taxon>
        <taxon>Actinomycetota</taxon>
        <taxon>Actinomycetes</taxon>
        <taxon>Micrococcales</taxon>
        <taxon>Micrococcaceae</taxon>
        <taxon>Arthrobacter</taxon>
    </lineage>
</organism>
<name>A0ABZ3A0F8_9MICC</name>
<dbReference type="CDD" id="cd04301">
    <property type="entry name" value="NAT_SF"/>
    <property type="match status" value="1"/>
</dbReference>
<dbReference type="Pfam" id="PF00583">
    <property type="entry name" value="Acetyltransf_1"/>
    <property type="match status" value="1"/>
</dbReference>
<keyword evidence="3" id="KW-1185">Reference proteome</keyword>
<feature type="domain" description="N-acetyltransferase" evidence="1">
    <location>
        <begin position="8"/>
        <end position="186"/>
    </location>
</feature>
<dbReference type="PROSITE" id="PS51186">
    <property type="entry name" value="GNAT"/>
    <property type="match status" value="1"/>
</dbReference>
<evidence type="ECO:0000313" key="2">
    <source>
        <dbReference type="EMBL" id="WZP17406.1"/>
    </source>
</evidence>
<dbReference type="Gene3D" id="3.40.630.30">
    <property type="match status" value="1"/>
</dbReference>
<dbReference type="SUPFAM" id="SSF55729">
    <property type="entry name" value="Acyl-CoA N-acyltransferases (Nat)"/>
    <property type="match status" value="1"/>
</dbReference>
<reference evidence="2 3" key="1">
    <citation type="submission" date="2024-04" db="EMBL/GenBank/DDBJ databases">
        <title>Arthrobacter sp. from Plains bison fecal sample.</title>
        <authorList>
            <person name="Ruzzini A."/>
        </authorList>
    </citation>
    <scope>NUCLEOTIDE SEQUENCE [LARGE SCALE GENOMIC DNA]</scope>
    <source>
        <strain evidence="2 3">EINP1</strain>
    </source>
</reference>
<accession>A0ABZ3A0F8</accession>
<evidence type="ECO:0000259" key="1">
    <source>
        <dbReference type="PROSITE" id="PS51186"/>
    </source>
</evidence>
<dbReference type="RefSeq" id="WP_342025003.1">
    <property type="nucleotide sequence ID" value="NZ_CP151657.1"/>
</dbReference>
<dbReference type="InterPro" id="IPR016181">
    <property type="entry name" value="Acyl_CoA_acyltransferase"/>
</dbReference>
<dbReference type="InterPro" id="IPR000182">
    <property type="entry name" value="GNAT_dom"/>
</dbReference>
<dbReference type="Proteomes" id="UP001448858">
    <property type="component" value="Chromosome"/>
</dbReference>
<dbReference type="EMBL" id="CP151657">
    <property type="protein sequence ID" value="WZP17406.1"/>
    <property type="molecule type" value="Genomic_DNA"/>
</dbReference>
<sequence length="187" mass="20461">MRATDQEVEYVRFEHGAPDEIWAEIVSLFVSSFAAPPYNEAPDALQSIAQWGPAALASPGGRLIAARHDGRVIGFALSQRLDQDSSWLRRLDVMVPTLEGVIAPSTTVIVQELAVAESFRSRGVAKQCIRELLSGRVEQDAVLGVFGQASRVREMYAHWGFSELGTSPLYGGTVTLHALHHKLPWPA</sequence>